<evidence type="ECO:0000256" key="1">
    <source>
        <dbReference type="SAM" id="Phobius"/>
    </source>
</evidence>
<name>A0A2N9GCJ9_FAGSY</name>
<protein>
    <recommendedName>
        <fullName evidence="2">Reverse transcriptase zinc-binding domain-containing protein</fullName>
    </recommendedName>
</protein>
<gene>
    <name evidence="3" type="ORF">FSB_LOCUS28169</name>
</gene>
<dbReference type="AlphaFoldDB" id="A0A2N9GCJ9"/>
<feature type="domain" description="Reverse transcriptase zinc-binding" evidence="2">
    <location>
        <begin position="270"/>
        <end position="332"/>
    </location>
</feature>
<accession>A0A2N9GCJ9</accession>
<dbReference type="PANTHER" id="PTHR36617:SF16">
    <property type="entry name" value="OS04G0516500 PROTEIN"/>
    <property type="match status" value="1"/>
</dbReference>
<keyword evidence="1" id="KW-1133">Transmembrane helix</keyword>
<keyword evidence="1" id="KW-0812">Transmembrane</keyword>
<organism evidence="3">
    <name type="scientific">Fagus sylvatica</name>
    <name type="common">Beechnut</name>
    <dbReference type="NCBI Taxonomy" id="28930"/>
    <lineage>
        <taxon>Eukaryota</taxon>
        <taxon>Viridiplantae</taxon>
        <taxon>Streptophyta</taxon>
        <taxon>Embryophyta</taxon>
        <taxon>Tracheophyta</taxon>
        <taxon>Spermatophyta</taxon>
        <taxon>Magnoliopsida</taxon>
        <taxon>eudicotyledons</taxon>
        <taxon>Gunneridae</taxon>
        <taxon>Pentapetalae</taxon>
        <taxon>rosids</taxon>
        <taxon>fabids</taxon>
        <taxon>Fagales</taxon>
        <taxon>Fagaceae</taxon>
        <taxon>Fagus</taxon>
    </lineage>
</organism>
<keyword evidence="1" id="KW-0472">Membrane</keyword>
<feature type="transmembrane region" description="Helical" evidence="1">
    <location>
        <begin position="7"/>
        <end position="28"/>
    </location>
</feature>
<evidence type="ECO:0000313" key="3">
    <source>
        <dbReference type="EMBL" id="SPD00287.1"/>
    </source>
</evidence>
<dbReference type="EMBL" id="OIVN01002068">
    <property type="protein sequence ID" value="SPD00287.1"/>
    <property type="molecule type" value="Genomic_DNA"/>
</dbReference>
<dbReference type="Pfam" id="PF13966">
    <property type="entry name" value="zf-RVT"/>
    <property type="match status" value="1"/>
</dbReference>
<evidence type="ECO:0000259" key="2">
    <source>
        <dbReference type="Pfam" id="PF13966"/>
    </source>
</evidence>
<sequence length="351" mass="40042">MTMSIGIFFFTYCSGVGFLSVGGIGLGLRQGDPLSPLLFVLVMEALSRLMGRAVQGGFMSGFLVGNQDGSAVVVTHLLFADDTLMFCDANTARIEHLGLKSYKEISSGVDKERRKNFILYGMEREAQWRRVVEAKYGSLWGGWCSKDVKGSYGLSLWKYIRKGWEIFSNHLYMQVGNGVRIRFWHDRWCGEELLRLTFSELYSIDRDKDASIANLMSFESRMMHWNLSFIRSVHDWELKSLSSFMDCIYASPLKGEGDDHIGWGSPANQFAVKRFYRYLIPPLSILFPWKIIWKAKVLPWVAFFSWIATWGKALTIDNLRKHGLIIQSWCLGYAKLGDGSFFLLDGVFGVE</sequence>
<proteinExistence type="predicted"/>
<dbReference type="InterPro" id="IPR026960">
    <property type="entry name" value="RVT-Znf"/>
</dbReference>
<dbReference type="PANTHER" id="PTHR36617">
    <property type="entry name" value="PROTEIN, PUTATIVE-RELATED"/>
    <property type="match status" value="1"/>
</dbReference>
<reference evidence="3" key="1">
    <citation type="submission" date="2018-02" db="EMBL/GenBank/DDBJ databases">
        <authorList>
            <person name="Cohen D.B."/>
            <person name="Kent A.D."/>
        </authorList>
    </citation>
    <scope>NUCLEOTIDE SEQUENCE</scope>
</reference>